<accession>A0A645HS00</accession>
<comment type="caution">
    <text evidence="1">The sequence shown here is derived from an EMBL/GenBank/DDBJ whole genome shotgun (WGS) entry which is preliminary data.</text>
</comment>
<dbReference type="EMBL" id="VSSQ01099114">
    <property type="protein sequence ID" value="MPN41821.1"/>
    <property type="molecule type" value="Genomic_DNA"/>
</dbReference>
<evidence type="ECO:0000313" key="1">
    <source>
        <dbReference type="EMBL" id="MPN41821.1"/>
    </source>
</evidence>
<reference evidence="1" key="1">
    <citation type="submission" date="2019-08" db="EMBL/GenBank/DDBJ databases">
        <authorList>
            <person name="Kucharzyk K."/>
            <person name="Murdoch R.W."/>
            <person name="Higgins S."/>
            <person name="Loffler F."/>
        </authorList>
    </citation>
    <scope>NUCLEOTIDE SEQUENCE</scope>
</reference>
<proteinExistence type="predicted"/>
<dbReference type="AlphaFoldDB" id="A0A645HS00"/>
<name>A0A645HS00_9ZZZZ</name>
<sequence length="95" mass="10966">MQRAAVFALGQDRAGDFKLFKRHVAERFDAGIHPGQFLGRRFAILAADVVFGIDQCVFDHRISHHQFEPGRKRYGFEHFHRAKVGKNQRIFASVK</sequence>
<protein>
    <submittedName>
        <fullName evidence="1">Uncharacterized protein</fullName>
    </submittedName>
</protein>
<organism evidence="1">
    <name type="scientific">bioreactor metagenome</name>
    <dbReference type="NCBI Taxonomy" id="1076179"/>
    <lineage>
        <taxon>unclassified sequences</taxon>
        <taxon>metagenomes</taxon>
        <taxon>ecological metagenomes</taxon>
    </lineage>
</organism>
<gene>
    <name evidence="1" type="ORF">SDC9_189376</name>
</gene>